<name>A0ABR1G4W7_AURAN</name>
<dbReference type="EMBL" id="JBBJCI010000118">
    <property type="protein sequence ID" value="KAK7248223.1"/>
    <property type="molecule type" value="Genomic_DNA"/>
</dbReference>
<organism evidence="1 2">
    <name type="scientific">Aureococcus anophagefferens</name>
    <name type="common">Harmful bloom alga</name>
    <dbReference type="NCBI Taxonomy" id="44056"/>
    <lineage>
        <taxon>Eukaryota</taxon>
        <taxon>Sar</taxon>
        <taxon>Stramenopiles</taxon>
        <taxon>Ochrophyta</taxon>
        <taxon>Pelagophyceae</taxon>
        <taxon>Pelagomonadales</taxon>
        <taxon>Pelagomonadaceae</taxon>
        <taxon>Aureococcus</taxon>
    </lineage>
</organism>
<proteinExistence type="predicted"/>
<accession>A0ABR1G4W7</accession>
<evidence type="ECO:0000313" key="1">
    <source>
        <dbReference type="EMBL" id="KAK7248223.1"/>
    </source>
</evidence>
<comment type="caution">
    <text evidence="1">The sequence shown here is derived from an EMBL/GenBank/DDBJ whole genome shotgun (WGS) entry which is preliminary data.</text>
</comment>
<evidence type="ECO:0000313" key="2">
    <source>
        <dbReference type="Proteomes" id="UP001363151"/>
    </source>
</evidence>
<reference evidence="1 2" key="1">
    <citation type="submission" date="2024-03" db="EMBL/GenBank/DDBJ databases">
        <title>Aureococcus anophagefferens CCMP1851 and Kratosvirus quantuckense: Draft genome of a second virus-susceptible host strain in the model system.</title>
        <authorList>
            <person name="Chase E."/>
            <person name="Truchon A.R."/>
            <person name="Schepens W."/>
            <person name="Wilhelm S.W."/>
        </authorList>
    </citation>
    <scope>NUCLEOTIDE SEQUENCE [LARGE SCALE GENOMIC DNA]</scope>
    <source>
        <strain evidence="1 2">CCMP1851</strain>
    </source>
</reference>
<gene>
    <name evidence="1" type="ORF">SO694_00129071</name>
</gene>
<keyword evidence="2" id="KW-1185">Reference proteome</keyword>
<dbReference type="Proteomes" id="UP001363151">
    <property type="component" value="Unassembled WGS sequence"/>
</dbReference>
<sequence length="373" mass="41720">MATKGFEGTRLPSSREVRRWFAGQAYVRRSKHGARVRSAKSLDSAVLCTLDPDTAVIVTHTEDVADGAGEKTLRSRLIHPVDGWVSSKLLVKACLLKGYLGRRAAGLGKALELCFMEGGELITITDPLAKDISEFFRREPGLRQYFELSEHASKEFSDRSLPPPPPPVADADAKLLMVVPHVILVGDATIPEPFEVRPRNVLALRCDDSYEGLPEKIIFAAHAVRRLDRFARFTHALKIDDHDAAVDADAFGRLHAHILKPAAQWDFVGQRVIRSYAGNRRWHFDKVSRDSSWHERPYVGPYLPWADGAASYVLSARSMDVLIAAFPVVDAPHMLTILRKTEIYEDIMVAKILHSAEIEPREQDYGANWTPEP</sequence>
<protein>
    <submittedName>
        <fullName evidence="1">Uncharacterized protein</fullName>
    </submittedName>
</protein>